<gene>
    <name evidence="3" type="ORF">M0638_00580</name>
</gene>
<dbReference type="Proteomes" id="UP001139516">
    <property type="component" value="Unassembled WGS sequence"/>
</dbReference>
<dbReference type="PANTHER" id="PTHR22946">
    <property type="entry name" value="DIENELACTONE HYDROLASE DOMAIN-CONTAINING PROTEIN-RELATED"/>
    <property type="match status" value="1"/>
</dbReference>
<sequence>MRLQSRAPGHEAAIEARLFLPPGPGPHPALVFLHGCGGLFTREGTVNARETDWAARFNAEGVAVLMPDSFGARGTRSMCAPADFDLGLYRARPWDAYAALAFLAARPDIRADRIGLVGWSQGGGAVLLTIREDDEARPAGLARDFRAAVAFYPGSCRPGGLRRPLATRTPLLVLVGEEDAWTPAGPCRTIVEAAAAAGSPVAIHTYPGAVHDFDWPGLPRRARPDFRTGAGIVPVTGMDPAAREDALRRVPEFLLPRLRE</sequence>
<dbReference type="Pfam" id="PF01738">
    <property type="entry name" value="DLH"/>
    <property type="match status" value="1"/>
</dbReference>
<evidence type="ECO:0000313" key="4">
    <source>
        <dbReference type="Proteomes" id="UP001139516"/>
    </source>
</evidence>
<organism evidence="3 4">
    <name type="scientific">Roseomonas acroporae</name>
    <dbReference type="NCBI Taxonomy" id="2937791"/>
    <lineage>
        <taxon>Bacteria</taxon>
        <taxon>Pseudomonadati</taxon>
        <taxon>Pseudomonadota</taxon>
        <taxon>Alphaproteobacteria</taxon>
        <taxon>Acetobacterales</taxon>
        <taxon>Roseomonadaceae</taxon>
        <taxon>Roseomonas</taxon>
    </lineage>
</organism>
<dbReference type="Gene3D" id="3.40.50.1820">
    <property type="entry name" value="alpha/beta hydrolase"/>
    <property type="match status" value="1"/>
</dbReference>
<protein>
    <submittedName>
        <fullName evidence="3">Dienelactone hydrolase family protein</fullName>
    </submittedName>
</protein>
<dbReference type="SUPFAM" id="SSF53474">
    <property type="entry name" value="alpha/beta-Hydrolases"/>
    <property type="match status" value="1"/>
</dbReference>
<evidence type="ECO:0000256" key="1">
    <source>
        <dbReference type="ARBA" id="ARBA00022801"/>
    </source>
</evidence>
<name>A0A9X1Y2R3_9PROT</name>
<feature type="domain" description="Dienelactone hydrolase" evidence="2">
    <location>
        <begin position="14"/>
        <end position="254"/>
    </location>
</feature>
<dbReference type="EMBL" id="JALPRX010000002">
    <property type="protein sequence ID" value="MCK8782874.1"/>
    <property type="molecule type" value="Genomic_DNA"/>
</dbReference>
<dbReference type="RefSeq" id="WP_248665004.1">
    <property type="nucleotide sequence ID" value="NZ_JALPRX010000002.1"/>
</dbReference>
<accession>A0A9X1Y2R3</accession>
<proteinExistence type="predicted"/>
<reference evidence="3" key="1">
    <citation type="submission" date="2022-04" db="EMBL/GenBank/DDBJ databases">
        <title>Roseomonas acroporae sp. nov., isolated from coral Acropora digitifera.</title>
        <authorList>
            <person name="Sun H."/>
        </authorList>
    </citation>
    <scope>NUCLEOTIDE SEQUENCE</scope>
    <source>
        <strain evidence="3">NAR14</strain>
    </source>
</reference>
<dbReference type="GO" id="GO:0052689">
    <property type="term" value="F:carboxylic ester hydrolase activity"/>
    <property type="evidence" value="ECO:0007669"/>
    <property type="project" value="UniProtKB-ARBA"/>
</dbReference>
<comment type="caution">
    <text evidence="3">The sequence shown here is derived from an EMBL/GenBank/DDBJ whole genome shotgun (WGS) entry which is preliminary data.</text>
</comment>
<dbReference type="PANTHER" id="PTHR22946:SF9">
    <property type="entry name" value="POLYKETIDE TRANSFERASE AF380"/>
    <property type="match status" value="1"/>
</dbReference>
<dbReference type="AlphaFoldDB" id="A0A9X1Y2R3"/>
<keyword evidence="1 3" id="KW-0378">Hydrolase</keyword>
<evidence type="ECO:0000259" key="2">
    <source>
        <dbReference type="Pfam" id="PF01738"/>
    </source>
</evidence>
<keyword evidence="4" id="KW-1185">Reference proteome</keyword>
<evidence type="ECO:0000313" key="3">
    <source>
        <dbReference type="EMBL" id="MCK8782874.1"/>
    </source>
</evidence>
<dbReference type="InterPro" id="IPR029058">
    <property type="entry name" value="AB_hydrolase_fold"/>
</dbReference>
<dbReference type="InterPro" id="IPR050261">
    <property type="entry name" value="FrsA_esterase"/>
</dbReference>
<dbReference type="InterPro" id="IPR002925">
    <property type="entry name" value="Dienelactn_hydro"/>
</dbReference>